<keyword evidence="1" id="KW-1133">Transmembrane helix</keyword>
<sequence>MCLVYLTLFLLRKNLLFLFLYNLFLISCRHLSQEHRFLVLLHYLLQKELEFCY</sequence>
<accession>A0A0K2U7C4</accession>
<proteinExistence type="predicted"/>
<protein>
    <submittedName>
        <fullName evidence="2">Uncharacterized protein</fullName>
    </submittedName>
</protein>
<organism evidence="2">
    <name type="scientific">Lepeophtheirus salmonis</name>
    <name type="common">Salmon louse</name>
    <name type="synonym">Caligus salmonis</name>
    <dbReference type="NCBI Taxonomy" id="72036"/>
    <lineage>
        <taxon>Eukaryota</taxon>
        <taxon>Metazoa</taxon>
        <taxon>Ecdysozoa</taxon>
        <taxon>Arthropoda</taxon>
        <taxon>Crustacea</taxon>
        <taxon>Multicrustacea</taxon>
        <taxon>Hexanauplia</taxon>
        <taxon>Copepoda</taxon>
        <taxon>Siphonostomatoida</taxon>
        <taxon>Caligidae</taxon>
        <taxon>Lepeophtheirus</taxon>
    </lineage>
</organism>
<evidence type="ECO:0000256" key="1">
    <source>
        <dbReference type="SAM" id="Phobius"/>
    </source>
</evidence>
<keyword evidence="1" id="KW-0812">Transmembrane</keyword>
<feature type="transmembrane region" description="Helical" evidence="1">
    <location>
        <begin position="6"/>
        <end position="26"/>
    </location>
</feature>
<evidence type="ECO:0000313" key="2">
    <source>
        <dbReference type="EMBL" id="CDW34143.1"/>
    </source>
</evidence>
<name>A0A0K2U7C4_LEPSM</name>
<reference evidence="2" key="1">
    <citation type="submission" date="2014-05" db="EMBL/GenBank/DDBJ databases">
        <authorList>
            <person name="Chronopoulou M."/>
        </authorList>
    </citation>
    <scope>NUCLEOTIDE SEQUENCE</scope>
    <source>
        <tissue evidence="2">Whole organism</tissue>
    </source>
</reference>
<dbReference type="EMBL" id="HACA01016782">
    <property type="protein sequence ID" value="CDW34143.1"/>
    <property type="molecule type" value="Transcribed_RNA"/>
</dbReference>
<dbReference type="AlphaFoldDB" id="A0A0K2U7C4"/>
<keyword evidence="1" id="KW-0472">Membrane</keyword>